<feature type="active site" description="Electrophile" evidence="6">
    <location>
        <position position="93"/>
    </location>
</feature>
<dbReference type="EC" id="5.3.1.1" evidence="6 7"/>
<dbReference type="GO" id="GO:0004807">
    <property type="term" value="F:triose-phosphate isomerase activity"/>
    <property type="evidence" value="ECO:0007669"/>
    <property type="project" value="UniProtKB-EC"/>
</dbReference>
<dbReference type="InterPro" id="IPR000652">
    <property type="entry name" value="Triosephosphate_isomerase"/>
</dbReference>
<dbReference type="InterPro" id="IPR022896">
    <property type="entry name" value="TrioseP_Isoase_bac/euk"/>
</dbReference>
<evidence type="ECO:0000313" key="8">
    <source>
        <dbReference type="EMBL" id="UOF02794.1"/>
    </source>
</evidence>
<feature type="binding site" evidence="6">
    <location>
        <position position="169"/>
    </location>
    <ligand>
        <name>substrate</name>
    </ligand>
</feature>
<evidence type="ECO:0000256" key="5">
    <source>
        <dbReference type="ARBA" id="ARBA00023235"/>
    </source>
</evidence>
<dbReference type="Proteomes" id="UP000830116">
    <property type="component" value="Chromosome"/>
</dbReference>
<feature type="binding site" evidence="6">
    <location>
        <begin position="8"/>
        <end position="10"/>
    </location>
    <ligand>
        <name>substrate</name>
    </ligand>
</feature>
<keyword evidence="3 6" id="KW-0963">Cytoplasm</keyword>
<sequence>MKKIFAANWKLFKSPKETREFFTQFKEVAGKAKGELVFFPSAISLEAASTTLQGSAVKFGAQNCYSHAQGAFTGENSAQVLKDLGGTYVLIGHSERRKIFGENDTLIADKVAYVQSLGLTPMLCIGETLQEREDLKTYKVLDEQLHYGLAKADKTKPLVIAYEPVWAIGTGKVATPSQVEETHADVYAILTKLGFEESPILYGGSVKPDNAGGLIKIPHVDGFLVGGASLEVKSFIDIASAE</sequence>
<dbReference type="PANTHER" id="PTHR21139:SF42">
    <property type="entry name" value="TRIOSEPHOSPHATE ISOMERASE"/>
    <property type="match status" value="1"/>
</dbReference>
<evidence type="ECO:0000256" key="2">
    <source>
        <dbReference type="ARBA" id="ARBA00022432"/>
    </source>
</evidence>
<feature type="binding site" evidence="6">
    <location>
        <position position="205"/>
    </location>
    <ligand>
        <name>substrate</name>
    </ligand>
</feature>
<dbReference type="Pfam" id="PF00121">
    <property type="entry name" value="TIM"/>
    <property type="match status" value="1"/>
</dbReference>
<comment type="similarity">
    <text evidence="1 6 7">Belongs to the triosephosphate isomerase family.</text>
</comment>
<dbReference type="NCBIfam" id="TIGR00419">
    <property type="entry name" value="tim"/>
    <property type="match status" value="1"/>
</dbReference>
<gene>
    <name evidence="6 8" type="primary">tpiA</name>
    <name evidence="8" type="ORF">MNR06_07495</name>
</gene>
<dbReference type="Gene3D" id="3.20.20.70">
    <property type="entry name" value="Aldolase class I"/>
    <property type="match status" value="1"/>
</dbReference>
<evidence type="ECO:0000256" key="1">
    <source>
        <dbReference type="ARBA" id="ARBA00007422"/>
    </source>
</evidence>
<reference evidence="8" key="1">
    <citation type="submission" date="2022-03" db="EMBL/GenBank/DDBJ databases">
        <title>Genome Identification and Characterization of new species Bdellovibrio reynosense LBG001 sp. nov. from a Mexico soil sample.</title>
        <authorList>
            <person name="Camilli A."/>
            <person name="Ajao Y."/>
            <person name="Guo X."/>
        </authorList>
    </citation>
    <scope>NUCLEOTIDE SEQUENCE</scope>
    <source>
        <strain evidence="8">LBG001</strain>
    </source>
</reference>
<proteinExistence type="inferred from homology"/>
<evidence type="ECO:0000256" key="4">
    <source>
        <dbReference type="ARBA" id="ARBA00023152"/>
    </source>
</evidence>
<protein>
    <recommendedName>
        <fullName evidence="6 7">Triosephosphate isomerase</fullName>
        <shortName evidence="6">TIM</shortName>
        <shortName evidence="6">TPI</shortName>
        <ecNumber evidence="6 7">5.3.1.1</ecNumber>
    </recommendedName>
    <alternativeName>
        <fullName evidence="6">Triose-phosphate isomerase</fullName>
    </alternativeName>
</protein>
<dbReference type="InterPro" id="IPR035990">
    <property type="entry name" value="TIM_sf"/>
</dbReference>
<dbReference type="HAMAP" id="MF_00147_B">
    <property type="entry name" value="TIM_B"/>
    <property type="match status" value="1"/>
</dbReference>
<evidence type="ECO:0000256" key="6">
    <source>
        <dbReference type="HAMAP-Rule" id="MF_00147"/>
    </source>
</evidence>
<keyword evidence="5 6" id="KW-0413">Isomerase</keyword>
<organism evidence="8 9">
    <name type="scientific">Bdellovibrio reynosensis</name>
    <dbReference type="NCBI Taxonomy" id="2835041"/>
    <lineage>
        <taxon>Bacteria</taxon>
        <taxon>Pseudomonadati</taxon>
        <taxon>Bdellovibrionota</taxon>
        <taxon>Bdellovibrionia</taxon>
        <taxon>Bdellovibrionales</taxon>
        <taxon>Pseudobdellovibrionaceae</taxon>
        <taxon>Bdellovibrio</taxon>
    </lineage>
</organism>
<comment type="pathway">
    <text evidence="6 7">Carbohydrate degradation; glycolysis; D-glyceraldehyde 3-phosphate from glycerone phosphate: step 1/1.</text>
</comment>
<dbReference type="SUPFAM" id="SSF51351">
    <property type="entry name" value="Triosephosphate isomerase (TIM)"/>
    <property type="match status" value="1"/>
</dbReference>
<dbReference type="CDD" id="cd00311">
    <property type="entry name" value="TIM"/>
    <property type="match status" value="1"/>
</dbReference>
<keyword evidence="4 6" id="KW-0324">Glycolysis</keyword>
<accession>A0ABY4CDD2</accession>
<dbReference type="PANTHER" id="PTHR21139">
    <property type="entry name" value="TRIOSEPHOSPHATE ISOMERASE"/>
    <property type="match status" value="1"/>
</dbReference>
<comment type="subunit">
    <text evidence="6 7">Homodimer.</text>
</comment>
<comment type="subcellular location">
    <subcellularLocation>
        <location evidence="6 7">Cytoplasm</location>
    </subcellularLocation>
</comment>
<dbReference type="InterPro" id="IPR013785">
    <property type="entry name" value="Aldolase_TIM"/>
</dbReference>
<dbReference type="EMBL" id="CP093442">
    <property type="protein sequence ID" value="UOF02794.1"/>
    <property type="molecule type" value="Genomic_DNA"/>
</dbReference>
<keyword evidence="9" id="KW-1185">Reference proteome</keyword>
<comment type="pathway">
    <text evidence="6 7">Carbohydrate biosynthesis; gluconeogenesis.</text>
</comment>
<dbReference type="PROSITE" id="PS00171">
    <property type="entry name" value="TIM_1"/>
    <property type="match status" value="1"/>
</dbReference>
<comment type="function">
    <text evidence="6">Involved in the gluconeogenesis. Catalyzes stereospecifically the conversion of dihydroxyacetone phosphate (DHAP) to D-glyceraldehyde-3-phosphate (G3P).</text>
</comment>
<dbReference type="PROSITE" id="PS51440">
    <property type="entry name" value="TIM_2"/>
    <property type="match status" value="1"/>
</dbReference>
<evidence type="ECO:0000256" key="7">
    <source>
        <dbReference type="RuleBase" id="RU363013"/>
    </source>
</evidence>
<evidence type="ECO:0000256" key="3">
    <source>
        <dbReference type="ARBA" id="ARBA00022490"/>
    </source>
</evidence>
<dbReference type="InterPro" id="IPR020861">
    <property type="entry name" value="Triosephosphate_isomerase_AS"/>
</dbReference>
<keyword evidence="2 6" id="KW-0312">Gluconeogenesis</keyword>
<evidence type="ECO:0000313" key="9">
    <source>
        <dbReference type="Proteomes" id="UP000830116"/>
    </source>
</evidence>
<dbReference type="RefSeq" id="WP_243540603.1">
    <property type="nucleotide sequence ID" value="NZ_CP093442.1"/>
</dbReference>
<name>A0ABY4CDD2_9BACT</name>
<feature type="active site" description="Proton acceptor" evidence="6">
    <location>
        <position position="163"/>
    </location>
</feature>
<feature type="binding site" evidence="6">
    <location>
        <begin position="226"/>
        <end position="227"/>
    </location>
    <ligand>
        <name>substrate</name>
    </ligand>
</feature>
<comment type="catalytic activity">
    <reaction evidence="6 7">
        <text>D-glyceraldehyde 3-phosphate = dihydroxyacetone phosphate</text>
        <dbReference type="Rhea" id="RHEA:18585"/>
        <dbReference type="ChEBI" id="CHEBI:57642"/>
        <dbReference type="ChEBI" id="CHEBI:59776"/>
        <dbReference type="EC" id="5.3.1.1"/>
    </reaction>
</comment>